<sequence length="1678" mass="177917">MSSIAATHSSESEGVDIDLGGNAIATNKTPLPEASPLSPLTRFETPLSASFFSSSSSVSLPPFSGIAASTPLSSLDSGEALSPSSAVSSAMDQGRSDTEDKDEKQGQDTAVSAVEGGLKRSEKGEAPLAPLSVAAVDVFTTTMAQSTGPIRGTDAAPDTGQQKDTRSKNGRPNNSDVVTTTPIQLSDTNDNTIGSLSTSTPGSRLLIHNGTTAFSTSTSTTVSQSAAHEQLTKAIATPQLPEDLRPLEDDAYAQNEDNPPAETFSLPTSTISKSSEYSSLHSTTLVRSASNRSANSLNVSSSHSGATASSPSSTLIRPKFTKPPPPPPPPQKPAIVRTVSSHGNLPLRQPIPELNTRTGAFVGNIAQLEATAEQLSMTSSIEDAIREAHQELKRSDSRRSSILAANLRKTSGAQSGSNTAASPAIDVSLGDATSSQSLSRRASSRQGHIAELNSARSGGFCSNENIMSPSSSVTGRVRQRSASKSSSTGSGGIHSSSNNLPGVTDPTVPANDAFPFLSRHGPGKASVRSVRSNQLTLPEIAELGPPVTLTQDALDEADRLLAAGEDIGDDDTVRAVAHQQVDFDPGVEFATHSELAASQEPSSEHFVLNPINIESPSSSLHFAPTTGPMDNYLGYEISQAASHDFANYHSHHASEEMRNLEQAQSAVEAPSRPATSGSGTTFEQAQTAFEDFDGVHCDPDIASLQLPETAPPIAQIPQSTPKDPQMHRSRPPPPPPPRPTSYLDPETGRQMLYYPARVPAMLQLPPKLSRNPKAAERNNRRSQVLSTMMHQQLEKHEPQPERQSRIWLPDPLSGDVGSPLLGPKDQLSPEGLTSPSISADASPATDGVNDGSKAPADDFLGINASIAAGADAGPATGSTGNGQEGNNNDLHRPARRADHDKRKSRMSTLSKLPPQLRASAYFDLPSTTANVEVKNGSATDTLESILNAAAKAPVYAFTDHTFAGHLGSEVYGSEKKRTKRNTTSSNLVMASGGNANDANTNNPYRSESRGLPGSKSRGSFLSLVGHIRKVSDPLSASDGQETTEKAISRRSRLSKKVDAAMLSPGLSEDAEEMLRPGEDDHLSGEEDDGQRSVHDDENESEVDEERDEDEDGDEDGEERPVYQGPPTTLLAELQLRKQQQKLRTRPINKAFPNGMHSTLLELDAVAEVERKARKDKRVNLAWEDPAMIQQDDEGDDDDVPLGMLYAAKAAGHNDISAVVAEINRPLGLMEKKALEDNEPLSRRRDRLQGRDPGVSMHLGPGGFGGNAMKRQTMVTLAPTLAAMNPAAAINSGSPQMAGVEGGDGSVGQDEDADPGVEEVEDEPLAARLQRLKAKEESELPRARPVSTAFSSELLEQFADPEEEAKERAQKQDKERAKARAGTEAQPPEQEETLGQRRRRLQAEKEAREQEMLQFGRGDSSNLAVNNQALHALTGSNRLSHRISMADILSAHPLDSARGAQNPREAERQRREQEAVRAAFEREQKMAALRSQMPLSMSTTSLGGNIAKPGGFMGGRFNDTIGGMGGVGSVNRAVALQHGDGPGVGPWAKPGTLGGPMGNAHVLNPNMTGTMANMNGLTGMSVGAAGFASGLNNPGIAMNYRNASYGNGFAMPQQSAMGMNTTNYGIGAGVNPTVGAQAYGGYGSIPMQLPLPMSMPMQMPVPPQGQIDRVERWRQGVQP</sequence>
<feature type="compositionally biased region" description="Polar residues" evidence="1">
    <location>
        <begin position="981"/>
        <end position="1005"/>
    </location>
</feature>
<keyword evidence="3" id="KW-1185">Reference proteome</keyword>
<feature type="region of interest" description="Disordered" evidence="1">
    <location>
        <begin position="871"/>
        <end position="907"/>
    </location>
</feature>
<organism evidence="2 3">
    <name type="scientific">Niveomyces insectorum RCEF 264</name>
    <dbReference type="NCBI Taxonomy" id="1081102"/>
    <lineage>
        <taxon>Eukaryota</taxon>
        <taxon>Fungi</taxon>
        <taxon>Dikarya</taxon>
        <taxon>Ascomycota</taxon>
        <taxon>Pezizomycotina</taxon>
        <taxon>Sordariomycetes</taxon>
        <taxon>Hypocreomycetidae</taxon>
        <taxon>Hypocreales</taxon>
        <taxon>Cordycipitaceae</taxon>
        <taxon>Niveomyces</taxon>
    </lineage>
</organism>
<evidence type="ECO:0000256" key="1">
    <source>
        <dbReference type="SAM" id="MobiDB-lite"/>
    </source>
</evidence>
<dbReference type="STRING" id="1081102.A0A167P0U0"/>
<feature type="region of interest" description="Disordered" evidence="1">
    <location>
        <begin position="1233"/>
        <end position="1266"/>
    </location>
</feature>
<protein>
    <submittedName>
        <fullName evidence="2">Uncharacterized protein</fullName>
    </submittedName>
</protein>
<feature type="region of interest" description="Disordered" evidence="1">
    <location>
        <begin position="1"/>
        <end position="40"/>
    </location>
</feature>
<feature type="compositionally biased region" description="Pro residues" evidence="1">
    <location>
        <begin position="321"/>
        <end position="332"/>
    </location>
</feature>
<gene>
    <name evidence="2" type="ORF">SPI_07774</name>
</gene>
<feature type="compositionally biased region" description="Basic and acidic residues" evidence="1">
    <location>
        <begin position="1233"/>
        <end position="1249"/>
    </location>
</feature>
<feature type="region of interest" description="Disordered" evidence="1">
    <location>
        <begin position="144"/>
        <end position="197"/>
    </location>
</feature>
<feature type="compositionally biased region" description="Basic and acidic residues" evidence="1">
    <location>
        <begin position="889"/>
        <end position="901"/>
    </location>
</feature>
<feature type="region of interest" description="Disordered" evidence="1">
    <location>
        <begin position="651"/>
        <end position="681"/>
    </location>
</feature>
<feature type="region of interest" description="Disordered" evidence="1">
    <location>
        <begin position="455"/>
        <end position="530"/>
    </location>
</feature>
<feature type="region of interest" description="Disordered" evidence="1">
    <location>
        <begin position="251"/>
        <end position="276"/>
    </location>
</feature>
<feature type="region of interest" description="Disordered" evidence="1">
    <location>
        <begin position="1357"/>
        <end position="1408"/>
    </location>
</feature>
<accession>A0A167P0U0</accession>
<feature type="region of interest" description="Disordered" evidence="1">
    <location>
        <begin position="712"/>
        <end position="746"/>
    </location>
</feature>
<feature type="region of interest" description="Disordered" evidence="1">
    <location>
        <begin position="1032"/>
        <end position="1127"/>
    </location>
</feature>
<feature type="compositionally biased region" description="Low complexity" evidence="1">
    <location>
        <begin position="482"/>
        <end position="497"/>
    </location>
</feature>
<feature type="compositionally biased region" description="Basic and acidic residues" evidence="1">
    <location>
        <begin position="1364"/>
        <end position="1377"/>
    </location>
</feature>
<dbReference type="EMBL" id="AZHD01000017">
    <property type="protein sequence ID" value="OAA56163.1"/>
    <property type="molecule type" value="Genomic_DNA"/>
</dbReference>
<reference evidence="2 3" key="1">
    <citation type="journal article" date="2016" name="Genome Biol. Evol.">
        <title>Divergent and convergent evolution of fungal pathogenicity.</title>
        <authorList>
            <person name="Shang Y."/>
            <person name="Xiao G."/>
            <person name="Zheng P."/>
            <person name="Cen K."/>
            <person name="Zhan S."/>
            <person name="Wang C."/>
        </authorList>
    </citation>
    <scope>NUCLEOTIDE SEQUENCE [LARGE SCALE GENOMIC DNA]</scope>
    <source>
        <strain evidence="2 3">RCEF 264</strain>
    </source>
</reference>
<feature type="compositionally biased region" description="Low complexity" evidence="1">
    <location>
        <begin position="295"/>
        <end position="314"/>
    </location>
</feature>
<comment type="caution">
    <text evidence="2">The sequence shown here is derived from an EMBL/GenBank/DDBJ whole genome shotgun (WGS) entry which is preliminary data.</text>
</comment>
<feature type="region of interest" description="Disordered" evidence="1">
    <location>
        <begin position="295"/>
        <end position="336"/>
    </location>
</feature>
<feature type="compositionally biased region" description="Polar residues" evidence="1">
    <location>
        <begin position="70"/>
        <end position="91"/>
    </location>
</feature>
<dbReference type="Proteomes" id="UP000076874">
    <property type="component" value="Unassembled WGS sequence"/>
</dbReference>
<proteinExistence type="predicted"/>
<feature type="region of interest" description="Disordered" evidence="1">
    <location>
        <begin position="52"/>
        <end position="130"/>
    </location>
</feature>
<feature type="region of interest" description="Disordered" evidence="1">
    <location>
        <begin position="973"/>
        <end position="1017"/>
    </location>
</feature>
<feature type="compositionally biased region" description="Polar residues" evidence="1">
    <location>
        <begin position="455"/>
        <end position="474"/>
    </location>
</feature>
<feature type="compositionally biased region" description="Polar residues" evidence="1">
    <location>
        <begin position="170"/>
        <end position="197"/>
    </location>
</feature>
<feature type="compositionally biased region" description="Basic and acidic residues" evidence="1">
    <location>
        <begin position="1072"/>
        <end position="1095"/>
    </location>
</feature>
<dbReference type="OrthoDB" id="5288142at2759"/>
<feature type="compositionally biased region" description="Basic and acidic residues" evidence="1">
    <location>
        <begin position="792"/>
        <end position="804"/>
    </location>
</feature>
<name>A0A167P0U0_9HYPO</name>
<feature type="compositionally biased region" description="Low complexity" evidence="1">
    <location>
        <begin position="52"/>
        <end position="64"/>
    </location>
</feature>
<feature type="compositionally biased region" description="Acidic residues" evidence="1">
    <location>
        <begin position="1308"/>
        <end position="1323"/>
    </location>
</feature>
<evidence type="ECO:0000313" key="2">
    <source>
        <dbReference type="EMBL" id="OAA56163.1"/>
    </source>
</evidence>
<evidence type="ECO:0000313" key="3">
    <source>
        <dbReference type="Proteomes" id="UP000076874"/>
    </source>
</evidence>
<feature type="compositionally biased region" description="Acidic residues" evidence="1">
    <location>
        <begin position="1096"/>
        <end position="1117"/>
    </location>
</feature>
<feature type="region of interest" description="Disordered" evidence="1">
    <location>
        <begin position="788"/>
        <end position="856"/>
    </location>
</feature>
<feature type="compositionally biased region" description="Basic and acidic residues" evidence="1">
    <location>
        <begin position="94"/>
        <end position="106"/>
    </location>
</feature>
<feature type="region of interest" description="Disordered" evidence="1">
    <location>
        <begin position="1291"/>
        <end position="1323"/>
    </location>
</feature>